<dbReference type="EMBL" id="CVRI01000041">
    <property type="protein sequence ID" value="CRK95224.1"/>
    <property type="molecule type" value="Genomic_DNA"/>
</dbReference>
<protein>
    <submittedName>
        <fullName evidence="1">CLUMA_CG008737, isoform A</fullName>
    </submittedName>
</protein>
<proteinExistence type="predicted"/>
<dbReference type="AlphaFoldDB" id="A0A1J1I4J4"/>
<accession>A0A1J1I4J4</accession>
<reference evidence="1 2" key="1">
    <citation type="submission" date="2015-04" db="EMBL/GenBank/DDBJ databases">
        <authorList>
            <person name="Syromyatnikov M.Y."/>
            <person name="Popov V.N."/>
        </authorList>
    </citation>
    <scope>NUCLEOTIDE SEQUENCE [LARGE SCALE GENOMIC DNA]</scope>
</reference>
<gene>
    <name evidence="1" type="ORF">CLUMA_CG008737</name>
</gene>
<evidence type="ECO:0000313" key="1">
    <source>
        <dbReference type="EMBL" id="CRK95224.1"/>
    </source>
</evidence>
<keyword evidence="2" id="KW-1185">Reference proteome</keyword>
<sequence>MLLERKMKIVTKEIMLKLKNEEKSTDLECDSN</sequence>
<organism evidence="1 2">
    <name type="scientific">Clunio marinus</name>
    <dbReference type="NCBI Taxonomy" id="568069"/>
    <lineage>
        <taxon>Eukaryota</taxon>
        <taxon>Metazoa</taxon>
        <taxon>Ecdysozoa</taxon>
        <taxon>Arthropoda</taxon>
        <taxon>Hexapoda</taxon>
        <taxon>Insecta</taxon>
        <taxon>Pterygota</taxon>
        <taxon>Neoptera</taxon>
        <taxon>Endopterygota</taxon>
        <taxon>Diptera</taxon>
        <taxon>Nematocera</taxon>
        <taxon>Chironomoidea</taxon>
        <taxon>Chironomidae</taxon>
        <taxon>Clunio</taxon>
    </lineage>
</organism>
<dbReference type="Proteomes" id="UP000183832">
    <property type="component" value="Unassembled WGS sequence"/>
</dbReference>
<evidence type="ECO:0000313" key="2">
    <source>
        <dbReference type="Proteomes" id="UP000183832"/>
    </source>
</evidence>
<name>A0A1J1I4J4_9DIPT</name>